<sequence>MHLNMKRKQEAFGLCLLMIGDDRQSSPKTYTQTTYSQGNMTTFTKLN</sequence>
<keyword evidence="2" id="KW-1185">Reference proteome</keyword>
<dbReference type="AlphaFoldDB" id="A0A8S1VIL5"/>
<accession>A0A8S1VIL5</accession>
<reference evidence="1" key="1">
    <citation type="submission" date="2021-01" db="EMBL/GenBank/DDBJ databases">
        <authorList>
            <consortium name="Genoscope - CEA"/>
            <person name="William W."/>
        </authorList>
    </citation>
    <scope>NUCLEOTIDE SEQUENCE</scope>
</reference>
<organism evidence="1 2">
    <name type="scientific">Paramecium octaurelia</name>
    <dbReference type="NCBI Taxonomy" id="43137"/>
    <lineage>
        <taxon>Eukaryota</taxon>
        <taxon>Sar</taxon>
        <taxon>Alveolata</taxon>
        <taxon>Ciliophora</taxon>
        <taxon>Intramacronucleata</taxon>
        <taxon>Oligohymenophorea</taxon>
        <taxon>Peniculida</taxon>
        <taxon>Parameciidae</taxon>
        <taxon>Paramecium</taxon>
    </lineage>
</organism>
<dbReference type="EMBL" id="CAJJDP010000063">
    <property type="protein sequence ID" value="CAD8174586.1"/>
    <property type="molecule type" value="Genomic_DNA"/>
</dbReference>
<proteinExistence type="predicted"/>
<evidence type="ECO:0000313" key="2">
    <source>
        <dbReference type="Proteomes" id="UP000683925"/>
    </source>
</evidence>
<gene>
    <name evidence="1" type="ORF">POCTA_138.1.T0640057</name>
</gene>
<dbReference type="Proteomes" id="UP000683925">
    <property type="component" value="Unassembled WGS sequence"/>
</dbReference>
<protein>
    <submittedName>
        <fullName evidence="1">Uncharacterized protein</fullName>
    </submittedName>
</protein>
<name>A0A8S1VIL5_PAROT</name>
<evidence type="ECO:0000313" key="1">
    <source>
        <dbReference type="EMBL" id="CAD8174586.1"/>
    </source>
</evidence>
<comment type="caution">
    <text evidence="1">The sequence shown here is derived from an EMBL/GenBank/DDBJ whole genome shotgun (WGS) entry which is preliminary data.</text>
</comment>